<evidence type="ECO:0000313" key="7">
    <source>
        <dbReference type="EMBL" id="AXI02694.1"/>
    </source>
</evidence>
<protein>
    <recommendedName>
        <fullName evidence="9">DedA family protein</fullName>
    </recommendedName>
</protein>
<keyword evidence="2" id="KW-1003">Cell membrane</keyword>
<reference evidence="7 8" key="1">
    <citation type="submission" date="2018-07" db="EMBL/GenBank/DDBJ databases">
        <title>Genome sequencing of Moraxellaceae gen. HYN0046.</title>
        <authorList>
            <person name="Kim M."/>
            <person name="Yi H."/>
        </authorList>
    </citation>
    <scope>NUCLEOTIDE SEQUENCE [LARGE SCALE GENOMIC DNA]</scope>
    <source>
        <strain evidence="7 8">HYN0046</strain>
    </source>
</reference>
<feature type="transmembrane region" description="Helical" evidence="6">
    <location>
        <begin position="123"/>
        <end position="143"/>
    </location>
</feature>
<evidence type="ECO:0000256" key="1">
    <source>
        <dbReference type="ARBA" id="ARBA00004651"/>
    </source>
</evidence>
<proteinExistence type="predicted"/>
<evidence type="ECO:0000256" key="4">
    <source>
        <dbReference type="ARBA" id="ARBA00022989"/>
    </source>
</evidence>
<evidence type="ECO:0000256" key="3">
    <source>
        <dbReference type="ARBA" id="ARBA00022692"/>
    </source>
</evidence>
<feature type="transmembrane region" description="Helical" evidence="6">
    <location>
        <begin position="49"/>
        <end position="70"/>
    </location>
</feature>
<dbReference type="RefSeq" id="WP_114898804.1">
    <property type="nucleotide sequence ID" value="NZ_CP031222.1"/>
</dbReference>
<dbReference type="AlphaFoldDB" id="A0A345P5Y5"/>
<dbReference type="KEGG" id="mbah:HYN46_07525"/>
<evidence type="ECO:0000256" key="6">
    <source>
        <dbReference type="SAM" id="Phobius"/>
    </source>
</evidence>
<dbReference type="EMBL" id="CP031222">
    <property type="protein sequence ID" value="AXI02694.1"/>
    <property type="molecule type" value="Genomic_DNA"/>
</dbReference>
<keyword evidence="4 6" id="KW-1133">Transmembrane helix</keyword>
<evidence type="ECO:0008006" key="9">
    <source>
        <dbReference type="Google" id="ProtNLM"/>
    </source>
</evidence>
<dbReference type="OrthoDB" id="9780918at2"/>
<dbReference type="GO" id="GO:0005886">
    <property type="term" value="C:plasma membrane"/>
    <property type="evidence" value="ECO:0007669"/>
    <property type="project" value="UniProtKB-SubCell"/>
</dbReference>
<evidence type="ECO:0000256" key="5">
    <source>
        <dbReference type="ARBA" id="ARBA00023136"/>
    </source>
</evidence>
<accession>A0A345P5Y5</accession>
<evidence type="ECO:0000313" key="8">
    <source>
        <dbReference type="Proteomes" id="UP000253940"/>
    </source>
</evidence>
<keyword evidence="5 6" id="KW-0472">Membrane</keyword>
<dbReference type="InterPro" id="IPR051311">
    <property type="entry name" value="DedA_domain"/>
</dbReference>
<feature type="transmembrane region" description="Helical" evidence="6">
    <location>
        <begin position="149"/>
        <end position="168"/>
    </location>
</feature>
<dbReference type="PANTHER" id="PTHR42709:SF6">
    <property type="entry name" value="UNDECAPRENYL PHOSPHATE TRANSPORTER A"/>
    <property type="match status" value="1"/>
</dbReference>
<keyword evidence="3 6" id="KW-0812">Transmembrane</keyword>
<evidence type="ECO:0000256" key="2">
    <source>
        <dbReference type="ARBA" id="ARBA00022475"/>
    </source>
</evidence>
<keyword evidence="8" id="KW-1185">Reference proteome</keyword>
<dbReference type="Proteomes" id="UP000253940">
    <property type="component" value="Chromosome"/>
</dbReference>
<name>A0A345P5Y5_9GAMM</name>
<gene>
    <name evidence="7" type="ORF">HYN46_07525</name>
</gene>
<organism evidence="7 8">
    <name type="scientific">Aquirhabdus parva</name>
    <dbReference type="NCBI Taxonomy" id="2283318"/>
    <lineage>
        <taxon>Bacteria</taxon>
        <taxon>Pseudomonadati</taxon>
        <taxon>Pseudomonadota</taxon>
        <taxon>Gammaproteobacteria</taxon>
        <taxon>Moraxellales</taxon>
        <taxon>Moraxellaceae</taxon>
        <taxon>Aquirhabdus</taxon>
    </lineage>
</organism>
<comment type="subcellular location">
    <subcellularLocation>
        <location evidence="1">Cell membrane</location>
        <topology evidence="1">Multi-pass membrane protein</topology>
    </subcellularLocation>
</comment>
<sequence>MIIPSFINEIINHGALGATIGIIFFCYIQEDAGLILSATLASTGVVPPFYAWAGAFFGICTGDLTIYLIARILRKPMGNIQFNSDAAISNKELFMCRFVPGLRTVAYAWCGINRMPIWRFGQVIFWSGIVWTGTVFSLIYWVGVQLGDLPIYWKLLPVALVIGLILWWRRHWHPAFLNKKIDEDVQKTIHDSSDIILPTREQNNLAKNEPKE</sequence>
<dbReference type="PANTHER" id="PTHR42709">
    <property type="entry name" value="ALKALINE PHOSPHATASE LIKE PROTEIN"/>
    <property type="match status" value="1"/>
</dbReference>